<evidence type="ECO:0000256" key="2">
    <source>
        <dbReference type="SAM" id="Phobius"/>
    </source>
</evidence>
<dbReference type="Proteomes" id="UP001499852">
    <property type="component" value="Unassembled WGS sequence"/>
</dbReference>
<feature type="region of interest" description="Disordered" evidence="1">
    <location>
        <begin position="1"/>
        <end position="29"/>
    </location>
</feature>
<comment type="caution">
    <text evidence="3">The sequence shown here is derived from an EMBL/GenBank/DDBJ whole genome shotgun (WGS) entry which is preliminary data.</text>
</comment>
<evidence type="ECO:0000313" key="4">
    <source>
        <dbReference type="Proteomes" id="UP001499852"/>
    </source>
</evidence>
<feature type="compositionally biased region" description="Basic and acidic residues" evidence="1">
    <location>
        <begin position="79"/>
        <end position="92"/>
    </location>
</feature>
<feature type="transmembrane region" description="Helical" evidence="2">
    <location>
        <begin position="113"/>
        <end position="134"/>
    </location>
</feature>
<organism evidence="3 4">
    <name type="scientific">Prosthecobacter algae</name>
    <dbReference type="NCBI Taxonomy" id="1144682"/>
    <lineage>
        <taxon>Bacteria</taxon>
        <taxon>Pseudomonadati</taxon>
        <taxon>Verrucomicrobiota</taxon>
        <taxon>Verrucomicrobiia</taxon>
        <taxon>Verrucomicrobiales</taxon>
        <taxon>Verrucomicrobiaceae</taxon>
        <taxon>Prosthecobacter</taxon>
    </lineage>
</organism>
<evidence type="ECO:0000256" key="1">
    <source>
        <dbReference type="SAM" id="MobiDB-lite"/>
    </source>
</evidence>
<dbReference type="EMBL" id="BAABIA010000001">
    <property type="protein sequence ID" value="GAA5133779.1"/>
    <property type="molecule type" value="Genomic_DNA"/>
</dbReference>
<reference evidence="4" key="1">
    <citation type="journal article" date="2019" name="Int. J. Syst. Evol. Microbiol.">
        <title>The Global Catalogue of Microorganisms (GCM) 10K type strain sequencing project: providing services to taxonomists for standard genome sequencing and annotation.</title>
        <authorList>
            <consortium name="The Broad Institute Genomics Platform"/>
            <consortium name="The Broad Institute Genome Sequencing Center for Infectious Disease"/>
            <person name="Wu L."/>
            <person name="Ma J."/>
        </authorList>
    </citation>
    <scope>NUCLEOTIDE SEQUENCE [LARGE SCALE GENOMIC DNA]</scope>
    <source>
        <strain evidence="4">JCM 18053</strain>
    </source>
</reference>
<keyword evidence="2" id="KW-0812">Transmembrane</keyword>
<keyword evidence="2" id="KW-1133">Transmembrane helix</keyword>
<gene>
    <name evidence="3" type="ORF">GCM10023213_04210</name>
</gene>
<accession>A0ABP9NYC9</accession>
<feature type="compositionally biased region" description="Pro residues" evidence="1">
    <location>
        <begin position="52"/>
        <end position="78"/>
    </location>
</feature>
<keyword evidence="2" id="KW-0472">Membrane</keyword>
<proteinExistence type="predicted"/>
<feature type="region of interest" description="Disordered" evidence="1">
    <location>
        <begin position="41"/>
        <end position="106"/>
    </location>
</feature>
<name>A0ABP9NYC9_9BACT</name>
<evidence type="ECO:0000313" key="3">
    <source>
        <dbReference type="EMBL" id="GAA5133779.1"/>
    </source>
</evidence>
<protein>
    <submittedName>
        <fullName evidence="3">Uncharacterized protein</fullName>
    </submittedName>
</protein>
<sequence>MPPIASHGTVLTFEPEEAPEPPPPPAAKVVKQEVREIRVAKEADDVRFRPPGLRPPSPVAAPTPAPQPVKEVLPPPAEPRTETRSRLTERETAPVADPQRKRELRNRVHRQSWGTLISLSLGTLGFTLLAWIYLHDSPRESDEDLRTQTAVDQTPVIQAPLKLRAFLDSVIPVENVSLRSQPAWAWDTPSLATFIRVNGTAFDNLRDLLEDYDWHPHHAAWYREDASTHPAWPHAACLLQAQAAYLARRGDEEPAFVAAIDQAEMARRLQDVWAWPGYMRRALEMQTAAAQTLAELLKATRLDGATLGRFQKEFTQCQPDDGLLRQACAAYYLHEKKLLLGTASGELLDTMPGGRLHQRPGRLFFKMNETLGLFASAFRELRDEISRPPYTRLSVAASPSSRIRLTKPRFYHPNSNGETYFSNHIEPHLTLPQDHSLAQARHGLVRCLFALRRYLAERQTLPGTLTDLTPTYLLSLPIDPFSGESLQYEAASGRLYSVGVNLIAEGGRVTSLPMEDDREPTVDLGIAIAVPVKK</sequence>
<keyword evidence="4" id="KW-1185">Reference proteome</keyword>